<keyword evidence="2" id="KW-0806">Transcription termination</keyword>
<evidence type="ECO:0000313" key="5">
    <source>
        <dbReference type="Proteomes" id="UP001180020"/>
    </source>
</evidence>
<keyword evidence="2" id="KW-0805">Transcription regulation</keyword>
<evidence type="ECO:0000256" key="3">
    <source>
        <dbReference type="ARBA" id="ARBA00022946"/>
    </source>
</evidence>
<evidence type="ECO:0000313" key="4">
    <source>
        <dbReference type="EMBL" id="KAK1293593.1"/>
    </source>
</evidence>
<dbReference type="EMBL" id="JAUJYO010000017">
    <property type="protein sequence ID" value="KAK1293593.1"/>
    <property type="molecule type" value="Genomic_DNA"/>
</dbReference>
<dbReference type="Proteomes" id="UP001180020">
    <property type="component" value="Unassembled WGS sequence"/>
</dbReference>
<keyword evidence="3" id="KW-0809">Transit peptide</keyword>
<reference evidence="4" key="1">
    <citation type="journal article" date="2023" name="Nat. Commun.">
        <title>Diploid and tetraploid genomes of Acorus and the evolution of monocots.</title>
        <authorList>
            <person name="Ma L."/>
            <person name="Liu K.W."/>
            <person name="Li Z."/>
            <person name="Hsiao Y.Y."/>
            <person name="Qi Y."/>
            <person name="Fu T."/>
            <person name="Tang G.D."/>
            <person name="Zhang D."/>
            <person name="Sun W.H."/>
            <person name="Liu D.K."/>
            <person name="Li Y."/>
            <person name="Chen G.Z."/>
            <person name="Liu X.D."/>
            <person name="Liao X.Y."/>
            <person name="Jiang Y.T."/>
            <person name="Yu X."/>
            <person name="Hao Y."/>
            <person name="Huang J."/>
            <person name="Zhao X.W."/>
            <person name="Ke S."/>
            <person name="Chen Y.Y."/>
            <person name="Wu W.L."/>
            <person name="Hsu J.L."/>
            <person name="Lin Y.F."/>
            <person name="Huang M.D."/>
            <person name="Li C.Y."/>
            <person name="Huang L."/>
            <person name="Wang Z.W."/>
            <person name="Zhao X."/>
            <person name="Zhong W.Y."/>
            <person name="Peng D.H."/>
            <person name="Ahmad S."/>
            <person name="Lan S."/>
            <person name="Zhang J.S."/>
            <person name="Tsai W.C."/>
            <person name="Van de Peer Y."/>
            <person name="Liu Z.J."/>
        </authorList>
    </citation>
    <scope>NUCLEOTIDE SEQUENCE</scope>
    <source>
        <strain evidence="4">CP</strain>
    </source>
</reference>
<dbReference type="GO" id="GO:0006353">
    <property type="term" value="P:DNA-templated transcription termination"/>
    <property type="evidence" value="ECO:0007669"/>
    <property type="project" value="UniProtKB-KW"/>
</dbReference>
<organism evidence="4 5">
    <name type="scientific">Acorus calamus</name>
    <name type="common">Sweet flag</name>
    <dbReference type="NCBI Taxonomy" id="4465"/>
    <lineage>
        <taxon>Eukaryota</taxon>
        <taxon>Viridiplantae</taxon>
        <taxon>Streptophyta</taxon>
        <taxon>Embryophyta</taxon>
        <taxon>Tracheophyta</taxon>
        <taxon>Spermatophyta</taxon>
        <taxon>Magnoliopsida</taxon>
        <taxon>Liliopsida</taxon>
        <taxon>Acoraceae</taxon>
        <taxon>Acorus</taxon>
    </lineage>
</organism>
<accession>A0AAV9CWI0</accession>
<reference evidence="4" key="2">
    <citation type="submission" date="2023-06" db="EMBL/GenBank/DDBJ databases">
        <authorList>
            <person name="Ma L."/>
            <person name="Liu K.-W."/>
            <person name="Li Z."/>
            <person name="Hsiao Y.-Y."/>
            <person name="Qi Y."/>
            <person name="Fu T."/>
            <person name="Tang G."/>
            <person name="Zhang D."/>
            <person name="Sun W.-H."/>
            <person name="Liu D.-K."/>
            <person name="Li Y."/>
            <person name="Chen G.-Z."/>
            <person name="Liu X.-D."/>
            <person name="Liao X.-Y."/>
            <person name="Jiang Y.-T."/>
            <person name="Yu X."/>
            <person name="Hao Y."/>
            <person name="Huang J."/>
            <person name="Zhao X.-W."/>
            <person name="Ke S."/>
            <person name="Chen Y.-Y."/>
            <person name="Wu W.-L."/>
            <person name="Hsu J.-L."/>
            <person name="Lin Y.-F."/>
            <person name="Huang M.-D."/>
            <person name="Li C.-Y."/>
            <person name="Huang L."/>
            <person name="Wang Z.-W."/>
            <person name="Zhao X."/>
            <person name="Zhong W.-Y."/>
            <person name="Peng D.-H."/>
            <person name="Ahmad S."/>
            <person name="Lan S."/>
            <person name="Zhang J.-S."/>
            <person name="Tsai W.-C."/>
            <person name="Van De Peer Y."/>
            <person name="Liu Z.-J."/>
        </authorList>
    </citation>
    <scope>NUCLEOTIDE SEQUENCE</scope>
    <source>
        <strain evidence="4">CP</strain>
        <tissue evidence="4">Leaves</tissue>
    </source>
</reference>
<keyword evidence="2" id="KW-0804">Transcription</keyword>
<evidence type="ECO:0000256" key="2">
    <source>
        <dbReference type="ARBA" id="ARBA00022472"/>
    </source>
</evidence>
<sequence>MFRLVRRNLIEIVNRRCSIETHLRFLHSTNSEGDKTSKESDFTVSYFMNSFGLSADSALKASKSVLLKTTENADSVLLLLKNQGFTSTQIAKLVSVRPKLVLFNPDKNLKPKMDFLRGAGFSTPDLTHIISSNPQILISSLEKRILPAMGFLKGILGSDKDIISTIKNAKWILNSNLNELMTPKIAALQDHGVPHDRISAMIKQRAGAFLSNSDRFSEALMIVKELGFDPSSSLFCSASPM</sequence>
<protein>
    <submittedName>
        <fullName evidence="4">Uncharacterized protein</fullName>
    </submittedName>
</protein>
<keyword evidence="5" id="KW-1185">Reference proteome</keyword>
<comment type="caution">
    <text evidence="4">The sequence shown here is derived from an EMBL/GenBank/DDBJ whole genome shotgun (WGS) entry which is preliminary data.</text>
</comment>
<dbReference type="AlphaFoldDB" id="A0AAV9CWI0"/>
<comment type="similarity">
    <text evidence="1">Belongs to the mTERF family.</text>
</comment>
<dbReference type="InterPro" id="IPR003690">
    <property type="entry name" value="MTERF"/>
</dbReference>
<gene>
    <name evidence="4" type="ORF">QJS10_CPB17g01585</name>
</gene>
<dbReference type="InterPro" id="IPR038538">
    <property type="entry name" value="MTERF_sf"/>
</dbReference>
<dbReference type="PANTHER" id="PTHR13068">
    <property type="entry name" value="CGI-12 PROTEIN-RELATED"/>
    <property type="match status" value="1"/>
</dbReference>
<proteinExistence type="inferred from homology"/>
<dbReference type="GO" id="GO:0003676">
    <property type="term" value="F:nucleic acid binding"/>
    <property type="evidence" value="ECO:0007669"/>
    <property type="project" value="InterPro"/>
</dbReference>
<evidence type="ECO:0000256" key="1">
    <source>
        <dbReference type="ARBA" id="ARBA00007692"/>
    </source>
</evidence>
<dbReference type="SMART" id="SM00733">
    <property type="entry name" value="Mterf"/>
    <property type="match status" value="4"/>
</dbReference>
<name>A0AAV9CWI0_ACOCL</name>
<dbReference type="Pfam" id="PF02536">
    <property type="entry name" value="mTERF"/>
    <property type="match status" value="1"/>
</dbReference>
<dbReference type="Gene3D" id="1.25.70.10">
    <property type="entry name" value="Transcription termination factor 3, mitochondrial"/>
    <property type="match status" value="1"/>
</dbReference>
<dbReference type="PANTHER" id="PTHR13068:SF236">
    <property type="entry name" value="OS02G0749800 PROTEIN"/>
    <property type="match status" value="1"/>
</dbReference>